<protein>
    <submittedName>
        <fullName evidence="1">Heme oxygenase</fullName>
    </submittedName>
</protein>
<sequence length="205" mass="23657">MVRLALESNSGLSHQLLSETADVRERFQRNPLFARTFADLVEARVYRHLLGHLFSYFRLMEIMLSRCPKGGHHTLPEMVINKSRWIERDLIILKSTPAPFPPLALMAPIQNEADALGVSFFGEYLAWNSEVAEKHLQLALPRACRKAVHFVQAYGRSREAQWQRFSHWLDHYPLPEDRDHSPVKAARKCFSGLDQWLSESITHLG</sequence>
<dbReference type="EMBL" id="JALJYF010000001">
    <property type="protein sequence ID" value="MCP1726061.1"/>
    <property type="molecule type" value="Genomic_DNA"/>
</dbReference>
<dbReference type="RefSeq" id="WP_253443712.1">
    <property type="nucleotide sequence ID" value="NZ_JALJYF010000001.1"/>
</dbReference>
<evidence type="ECO:0000313" key="2">
    <source>
        <dbReference type="Proteomes" id="UP001523550"/>
    </source>
</evidence>
<keyword evidence="2" id="KW-1185">Reference proteome</keyword>
<name>A0ABT1G468_9GAMM</name>
<dbReference type="Gene3D" id="1.20.910.10">
    <property type="entry name" value="Heme oxygenase-like"/>
    <property type="match status" value="1"/>
</dbReference>
<proteinExistence type="predicted"/>
<organism evidence="1 2">
    <name type="scientific">Natronospira proteinivora</name>
    <dbReference type="NCBI Taxonomy" id="1807133"/>
    <lineage>
        <taxon>Bacteria</taxon>
        <taxon>Pseudomonadati</taxon>
        <taxon>Pseudomonadota</taxon>
        <taxon>Gammaproteobacteria</taxon>
        <taxon>Natronospirales</taxon>
        <taxon>Natronospiraceae</taxon>
        <taxon>Natronospira</taxon>
    </lineage>
</organism>
<comment type="caution">
    <text evidence="1">The sequence shown here is derived from an EMBL/GenBank/DDBJ whole genome shotgun (WGS) entry which is preliminary data.</text>
</comment>
<gene>
    <name evidence="1" type="ORF">J2T60_000026</name>
</gene>
<reference evidence="1 2" key="1">
    <citation type="submission" date="2022-03" db="EMBL/GenBank/DDBJ databases">
        <title>Genomic Encyclopedia of Type Strains, Phase III (KMG-III): the genomes of soil and plant-associated and newly described type strains.</title>
        <authorList>
            <person name="Whitman W."/>
        </authorList>
    </citation>
    <scope>NUCLEOTIDE SEQUENCE [LARGE SCALE GENOMIC DNA]</scope>
    <source>
        <strain evidence="1 2">BSker1</strain>
    </source>
</reference>
<evidence type="ECO:0000313" key="1">
    <source>
        <dbReference type="EMBL" id="MCP1726061.1"/>
    </source>
</evidence>
<dbReference type="SUPFAM" id="SSF48613">
    <property type="entry name" value="Heme oxygenase-like"/>
    <property type="match status" value="1"/>
</dbReference>
<accession>A0ABT1G468</accession>
<dbReference type="Proteomes" id="UP001523550">
    <property type="component" value="Unassembled WGS sequence"/>
</dbReference>
<dbReference type="InterPro" id="IPR016084">
    <property type="entry name" value="Haem_Oase-like_multi-hlx"/>
</dbReference>